<keyword evidence="4" id="KW-1185">Reference proteome</keyword>
<gene>
    <name evidence="3" type="ORF">NITHO_1770012</name>
</gene>
<name>I4EEB4_9BACT</name>
<dbReference type="InterPro" id="IPR001296">
    <property type="entry name" value="Glyco_trans_1"/>
</dbReference>
<sequence length="358" mass="39079">MTRTLVVALLTLGDPNRLTGGYLYHRRIAELAPRSGARIIFRSIPNLPFPLPLRQARAALERVYRIGADAIVLDSIAAAFFGPWLSLSRPRLPLIGMLHQPPGGIDHGPYRTAFQARMDRLAYRRARRLLVASESLAEELIADGIPSGQLLVVPPGRDVAPVVAPPPEDLRQGRKVAFLCVGNWVERKGIHHLLDAFARLSPEAATLHLAGDDRVEPGYAARVRSRLADPDLAGRVVMHGRLPVSEVAGLYQAADAFVLPSIKEPYGTVYGEAMTFGLPVVGWRAGNLPYLAEHEREGLLVPPGDIEGLAGALERLAGDGALRRRLGEAGRARALTRPTWEETAALFFQAVRDVVEER</sequence>
<feature type="domain" description="Glycosyltransferase subfamily 4-like N-terminal" evidence="2">
    <location>
        <begin position="36"/>
        <end position="159"/>
    </location>
</feature>
<evidence type="ECO:0000259" key="2">
    <source>
        <dbReference type="Pfam" id="PF13439"/>
    </source>
</evidence>
<dbReference type="InterPro" id="IPR028098">
    <property type="entry name" value="Glyco_trans_4-like_N"/>
</dbReference>
<dbReference type="SUPFAM" id="SSF53756">
    <property type="entry name" value="UDP-Glycosyltransferase/glycogen phosphorylase"/>
    <property type="match status" value="1"/>
</dbReference>
<keyword evidence="3" id="KW-0808">Transferase</keyword>
<dbReference type="Gene3D" id="3.40.50.2000">
    <property type="entry name" value="Glycogen Phosphorylase B"/>
    <property type="match status" value="2"/>
</dbReference>
<dbReference type="GO" id="GO:0016758">
    <property type="term" value="F:hexosyltransferase activity"/>
    <property type="evidence" value="ECO:0007669"/>
    <property type="project" value="TreeGrafter"/>
</dbReference>
<dbReference type="OrthoDB" id="9767517at2"/>
<dbReference type="Proteomes" id="UP000004221">
    <property type="component" value="Unassembled WGS sequence"/>
</dbReference>
<dbReference type="PANTHER" id="PTHR45947">
    <property type="entry name" value="SULFOQUINOVOSYL TRANSFERASE SQD2"/>
    <property type="match status" value="1"/>
</dbReference>
<dbReference type="PANTHER" id="PTHR45947:SF3">
    <property type="entry name" value="SULFOQUINOVOSYL TRANSFERASE SQD2"/>
    <property type="match status" value="1"/>
</dbReference>
<dbReference type="RefSeq" id="WP_008475712.1">
    <property type="nucleotide sequence ID" value="NZ_CAGS01000087.1"/>
</dbReference>
<dbReference type="Pfam" id="PF13439">
    <property type="entry name" value="Glyco_transf_4"/>
    <property type="match status" value="1"/>
</dbReference>
<dbReference type="EMBL" id="CAGS01000087">
    <property type="protein sequence ID" value="CCF83026.1"/>
    <property type="molecule type" value="Genomic_DNA"/>
</dbReference>
<dbReference type="AlphaFoldDB" id="I4EEB4"/>
<protein>
    <submittedName>
        <fullName evidence="3">Glycosyl transferase group 1</fullName>
    </submittedName>
</protein>
<evidence type="ECO:0000259" key="1">
    <source>
        <dbReference type="Pfam" id="PF00534"/>
    </source>
</evidence>
<evidence type="ECO:0000313" key="3">
    <source>
        <dbReference type="EMBL" id="CCF83026.1"/>
    </source>
</evidence>
<accession>I4EEB4</accession>
<organism evidence="3 4">
    <name type="scientific">Nitrolancea hollandica Lb</name>
    <dbReference type="NCBI Taxonomy" id="1129897"/>
    <lineage>
        <taxon>Bacteria</taxon>
        <taxon>Pseudomonadati</taxon>
        <taxon>Thermomicrobiota</taxon>
        <taxon>Thermomicrobia</taxon>
        <taxon>Sphaerobacterales</taxon>
        <taxon>Sphaerobacterineae</taxon>
        <taxon>Sphaerobacteraceae</taxon>
        <taxon>Nitrolancea</taxon>
    </lineage>
</organism>
<comment type="caution">
    <text evidence="3">The sequence shown here is derived from an EMBL/GenBank/DDBJ whole genome shotgun (WGS) entry which is preliminary data.</text>
</comment>
<dbReference type="CDD" id="cd03801">
    <property type="entry name" value="GT4_PimA-like"/>
    <property type="match status" value="1"/>
</dbReference>
<dbReference type="InterPro" id="IPR050194">
    <property type="entry name" value="Glycosyltransferase_grp1"/>
</dbReference>
<dbReference type="Pfam" id="PF00534">
    <property type="entry name" value="Glycos_transf_1"/>
    <property type="match status" value="1"/>
</dbReference>
<proteinExistence type="predicted"/>
<reference evidence="3 4" key="1">
    <citation type="journal article" date="2012" name="ISME J.">
        <title>Nitrification expanded: discovery, physiology and genomics of a nitrite-oxidizing bacterium from the phylum Chloroflexi.</title>
        <authorList>
            <person name="Sorokin D.Y."/>
            <person name="Lucker S."/>
            <person name="Vejmelkova D."/>
            <person name="Kostrikina N.A."/>
            <person name="Kleerebezem R."/>
            <person name="Rijpstra W.I."/>
            <person name="Damste J.S."/>
            <person name="Le Paslier D."/>
            <person name="Muyzer G."/>
            <person name="Wagner M."/>
            <person name="van Loosdrecht M.C."/>
            <person name="Daims H."/>
        </authorList>
    </citation>
    <scope>NUCLEOTIDE SEQUENCE [LARGE SCALE GENOMIC DNA]</scope>
    <source>
        <strain evidence="4">none</strain>
    </source>
</reference>
<feature type="domain" description="Glycosyl transferase family 1" evidence="1">
    <location>
        <begin position="173"/>
        <end position="332"/>
    </location>
</feature>
<evidence type="ECO:0000313" key="4">
    <source>
        <dbReference type="Proteomes" id="UP000004221"/>
    </source>
</evidence>